<dbReference type="SUPFAM" id="SSF51735">
    <property type="entry name" value="NAD(P)-binding Rossmann-fold domains"/>
    <property type="match status" value="1"/>
</dbReference>
<dbReference type="GO" id="GO:0016491">
    <property type="term" value="F:oxidoreductase activity"/>
    <property type="evidence" value="ECO:0007669"/>
    <property type="project" value="UniProtKB-KW"/>
</dbReference>
<dbReference type="InterPro" id="IPR036291">
    <property type="entry name" value="NAD(P)-bd_dom_sf"/>
</dbReference>
<name>A0A0G0TN01_9BACT</name>
<dbReference type="InterPro" id="IPR002347">
    <property type="entry name" value="SDR_fam"/>
</dbReference>
<proteinExistence type="inferred from homology"/>
<evidence type="ECO:0000256" key="2">
    <source>
        <dbReference type="ARBA" id="ARBA00023002"/>
    </source>
</evidence>
<reference evidence="4 5" key="1">
    <citation type="journal article" date="2015" name="Nature">
        <title>rRNA introns, odd ribosomes, and small enigmatic genomes across a large radiation of phyla.</title>
        <authorList>
            <person name="Brown C.T."/>
            <person name="Hug L.A."/>
            <person name="Thomas B.C."/>
            <person name="Sharon I."/>
            <person name="Castelle C.J."/>
            <person name="Singh A."/>
            <person name="Wilkins M.J."/>
            <person name="Williams K.H."/>
            <person name="Banfield J.F."/>
        </authorList>
    </citation>
    <scope>NUCLEOTIDE SEQUENCE [LARGE SCALE GENOMIC DNA]</scope>
</reference>
<keyword evidence="2" id="KW-0560">Oxidoreductase</keyword>
<sequence length="241" mass="26277">MPMTNIAVVTGAARGLGAYIVKSLASEGYTLVIHYKTSADDAKKILADIRKNSPDSIIVSADLTVENDVNKLFKNVISLYGRIDLLVNNVGNFLFKPFGKTSNSEFKDILESNIYSTILASRAVLPTMRKQGSGHIINIGAVGVERLIIRENSTPYFLAKTGIYVLTKAMAWEEAKHGIHVNMISPSSLKTDIFSASDFPMGRSAHYEDVYKVLAFLTSNDAYYINGANIEVSGAFVPGMV</sequence>
<dbReference type="PANTHER" id="PTHR43639:SF1">
    <property type="entry name" value="SHORT-CHAIN DEHYDROGENASE_REDUCTASE FAMILY PROTEIN"/>
    <property type="match status" value="1"/>
</dbReference>
<organism evidence="4 5">
    <name type="scientific">Candidatus Curtissbacteria bacterium GW2011_GWA1_40_9</name>
    <dbReference type="NCBI Taxonomy" id="1618408"/>
    <lineage>
        <taxon>Bacteria</taxon>
        <taxon>Candidatus Curtissiibacteriota</taxon>
    </lineage>
</organism>
<dbReference type="STRING" id="1618408.UU23_C0001G0137"/>
<dbReference type="EMBL" id="LBZV01000001">
    <property type="protein sequence ID" value="KKR78373.1"/>
    <property type="molecule type" value="Genomic_DNA"/>
</dbReference>
<dbReference type="PRINTS" id="PR00080">
    <property type="entry name" value="SDRFAMILY"/>
</dbReference>
<gene>
    <name evidence="4" type="ORF">UU23_C0001G0137</name>
</gene>
<dbReference type="Pfam" id="PF00106">
    <property type="entry name" value="adh_short"/>
    <property type="match status" value="1"/>
</dbReference>
<dbReference type="Gene3D" id="3.40.50.720">
    <property type="entry name" value="NAD(P)-binding Rossmann-like Domain"/>
    <property type="match status" value="1"/>
</dbReference>
<dbReference type="Proteomes" id="UP000034292">
    <property type="component" value="Unassembled WGS sequence"/>
</dbReference>
<dbReference type="AlphaFoldDB" id="A0A0G0TN01"/>
<evidence type="ECO:0000313" key="4">
    <source>
        <dbReference type="EMBL" id="KKR78373.1"/>
    </source>
</evidence>
<dbReference type="PRINTS" id="PR00081">
    <property type="entry name" value="GDHRDH"/>
</dbReference>
<dbReference type="CDD" id="cd05233">
    <property type="entry name" value="SDR_c"/>
    <property type="match status" value="1"/>
</dbReference>
<evidence type="ECO:0000256" key="1">
    <source>
        <dbReference type="ARBA" id="ARBA00006484"/>
    </source>
</evidence>
<evidence type="ECO:0000256" key="3">
    <source>
        <dbReference type="RuleBase" id="RU000363"/>
    </source>
</evidence>
<accession>A0A0G0TN01</accession>
<protein>
    <submittedName>
        <fullName evidence="4">Short-chain dehydrogenase/reductase SDR</fullName>
    </submittedName>
</protein>
<comment type="similarity">
    <text evidence="1 3">Belongs to the short-chain dehydrogenases/reductases (SDR) family.</text>
</comment>
<evidence type="ECO:0000313" key="5">
    <source>
        <dbReference type="Proteomes" id="UP000034292"/>
    </source>
</evidence>
<comment type="caution">
    <text evidence="4">The sequence shown here is derived from an EMBL/GenBank/DDBJ whole genome shotgun (WGS) entry which is preliminary data.</text>
</comment>
<dbReference type="PANTHER" id="PTHR43639">
    <property type="entry name" value="OXIDOREDUCTASE, SHORT-CHAIN DEHYDROGENASE/REDUCTASE FAMILY (AFU_ORTHOLOGUE AFUA_5G02870)"/>
    <property type="match status" value="1"/>
</dbReference>
<dbReference type="PATRIC" id="fig|1618408.3.peg.142"/>